<dbReference type="Pfam" id="PF02775">
    <property type="entry name" value="TPP_enzyme_C"/>
    <property type="match status" value="1"/>
</dbReference>
<protein>
    <submittedName>
        <fullName evidence="2">Pyruvate synthase</fullName>
        <ecNumber evidence="2">1.2.7.1</ecNumber>
    </submittedName>
</protein>
<reference evidence="2" key="1">
    <citation type="submission" date="2019-08" db="EMBL/GenBank/DDBJ databases">
        <authorList>
            <person name="Kucharzyk K."/>
            <person name="Murdoch R.W."/>
            <person name="Higgins S."/>
            <person name="Loffler F."/>
        </authorList>
    </citation>
    <scope>NUCLEOTIDE SEQUENCE</scope>
</reference>
<dbReference type="InterPro" id="IPR050722">
    <property type="entry name" value="Pyruvate:ferred/Flavod_OxRd"/>
</dbReference>
<sequence>MIWVFGGDGWAYDIGYGGLDHVLASGENLNFFVYDTEVYSNTGGQSSKATPAAAIAKFAAAGKETKKKDLGRMAMSYGYVYVAQVAMGADKNQTLKAITEAEAYDGPSIIIGYAPCINHGIRAGMGHAQQQQKRAVESGYWALYRYNPELAGKGENPFILDSKAPSMPFRDYLMSETRFASMFQFNPGAAERLFTKAEKDAMERLHYYEYMSKNKI</sequence>
<comment type="caution">
    <text evidence="2">The sequence shown here is derived from an EMBL/GenBank/DDBJ whole genome shotgun (WGS) entry which is preliminary data.</text>
</comment>
<dbReference type="SUPFAM" id="SSF52518">
    <property type="entry name" value="Thiamin diphosphate-binding fold (THDP-binding)"/>
    <property type="match status" value="1"/>
</dbReference>
<name>A0A645H3V9_9ZZZZ</name>
<keyword evidence="2" id="KW-0670">Pyruvate</keyword>
<evidence type="ECO:0000259" key="1">
    <source>
        <dbReference type="Pfam" id="PF02775"/>
    </source>
</evidence>
<dbReference type="Gene3D" id="3.40.50.970">
    <property type="match status" value="1"/>
</dbReference>
<dbReference type="GO" id="GO:0006979">
    <property type="term" value="P:response to oxidative stress"/>
    <property type="evidence" value="ECO:0007669"/>
    <property type="project" value="TreeGrafter"/>
</dbReference>
<dbReference type="AlphaFoldDB" id="A0A645H3V9"/>
<accession>A0A645H3V9</accession>
<feature type="domain" description="Thiamine pyrophosphate enzyme TPP-binding" evidence="1">
    <location>
        <begin position="2"/>
        <end position="110"/>
    </location>
</feature>
<dbReference type="GO" id="GO:0019164">
    <property type="term" value="F:pyruvate synthase activity"/>
    <property type="evidence" value="ECO:0007669"/>
    <property type="project" value="UniProtKB-EC"/>
</dbReference>
<keyword evidence="2" id="KW-0560">Oxidoreductase</keyword>
<dbReference type="GO" id="GO:0030976">
    <property type="term" value="F:thiamine pyrophosphate binding"/>
    <property type="evidence" value="ECO:0007669"/>
    <property type="project" value="InterPro"/>
</dbReference>
<proteinExistence type="predicted"/>
<gene>
    <name evidence="2" type="primary">por_53</name>
    <name evidence="2" type="ORF">SDC9_177984</name>
</gene>
<dbReference type="PANTHER" id="PTHR32154">
    <property type="entry name" value="PYRUVATE-FLAVODOXIN OXIDOREDUCTASE-RELATED"/>
    <property type="match status" value="1"/>
</dbReference>
<dbReference type="InterPro" id="IPR029061">
    <property type="entry name" value="THDP-binding"/>
</dbReference>
<dbReference type="PANTHER" id="PTHR32154:SF0">
    <property type="entry name" value="PYRUVATE-FLAVODOXIN OXIDOREDUCTASE-RELATED"/>
    <property type="match status" value="1"/>
</dbReference>
<dbReference type="EMBL" id="VSSQ01081652">
    <property type="protein sequence ID" value="MPN30513.1"/>
    <property type="molecule type" value="Genomic_DNA"/>
</dbReference>
<evidence type="ECO:0000313" key="2">
    <source>
        <dbReference type="EMBL" id="MPN30513.1"/>
    </source>
</evidence>
<organism evidence="2">
    <name type="scientific">bioreactor metagenome</name>
    <dbReference type="NCBI Taxonomy" id="1076179"/>
    <lineage>
        <taxon>unclassified sequences</taxon>
        <taxon>metagenomes</taxon>
        <taxon>ecological metagenomes</taxon>
    </lineage>
</organism>
<dbReference type="InterPro" id="IPR011766">
    <property type="entry name" value="TPP_enzyme_TPP-bd"/>
</dbReference>
<dbReference type="EC" id="1.2.7.1" evidence="2"/>